<protein>
    <submittedName>
        <fullName evidence="2">Uncharacterized protein</fullName>
    </submittedName>
</protein>
<proteinExistence type="predicted"/>
<organism evidence="2 3">
    <name type="scientific">Caerostris extrusa</name>
    <name type="common">Bark spider</name>
    <name type="synonym">Caerostris bankana</name>
    <dbReference type="NCBI Taxonomy" id="172846"/>
    <lineage>
        <taxon>Eukaryota</taxon>
        <taxon>Metazoa</taxon>
        <taxon>Ecdysozoa</taxon>
        <taxon>Arthropoda</taxon>
        <taxon>Chelicerata</taxon>
        <taxon>Arachnida</taxon>
        <taxon>Araneae</taxon>
        <taxon>Araneomorphae</taxon>
        <taxon>Entelegynae</taxon>
        <taxon>Araneoidea</taxon>
        <taxon>Araneidae</taxon>
        <taxon>Caerostris</taxon>
    </lineage>
</organism>
<feature type="compositionally biased region" description="Pro residues" evidence="1">
    <location>
        <begin position="38"/>
        <end position="47"/>
    </location>
</feature>
<sequence>MYLHRHTCLPSKTELSEIKKAKEPQLQLAAEAATKEVIPPPPAPTIPEQPHASKRKNPNYYDDGFQKVTSKKTNPRKGPNQASETITVVRGKRQEILSSYGNTIAL</sequence>
<accession>A0AAV4N377</accession>
<keyword evidence="3" id="KW-1185">Reference proteome</keyword>
<feature type="region of interest" description="Disordered" evidence="1">
    <location>
        <begin position="31"/>
        <end position="85"/>
    </location>
</feature>
<dbReference type="Proteomes" id="UP001054945">
    <property type="component" value="Unassembled WGS sequence"/>
</dbReference>
<evidence type="ECO:0000313" key="2">
    <source>
        <dbReference type="EMBL" id="GIX78784.1"/>
    </source>
</evidence>
<evidence type="ECO:0000313" key="3">
    <source>
        <dbReference type="Proteomes" id="UP001054945"/>
    </source>
</evidence>
<name>A0AAV4N377_CAEEX</name>
<dbReference type="EMBL" id="BPLR01002869">
    <property type="protein sequence ID" value="GIX78784.1"/>
    <property type="molecule type" value="Genomic_DNA"/>
</dbReference>
<dbReference type="AlphaFoldDB" id="A0AAV4N377"/>
<reference evidence="2 3" key="1">
    <citation type="submission" date="2021-06" db="EMBL/GenBank/DDBJ databases">
        <title>Caerostris extrusa draft genome.</title>
        <authorList>
            <person name="Kono N."/>
            <person name="Arakawa K."/>
        </authorList>
    </citation>
    <scope>NUCLEOTIDE SEQUENCE [LARGE SCALE GENOMIC DNA]</scope>
</reference>
<comment type="caution">
    <text evidence="2">The sequence shown here is derived from an EMBL/GenBank/DDBJ whole genome shotgun (WGS) entry which is preliminary data.</text>
</comment>
<gene>
    <name evidence="2" type="ORF">CEXT_220701</name>
</gene>
<evidence type="ECO:0000256" key="1">
    <source>
        <dbReference type="SAM" id="MobiDB-lite"/>
    </source>
</evidence>